<evidence type="ECO:0000313" key="2">
    <source>
        <dbReference type="Proteomes" id="UP000245802"/>
    </source>
</evidence>
<name>A0A2Z3H3F6_9BACT</name>
<dbReference type="KEGG" id="gog:C1280_32865"/>
<reference evidence="1 2" key="1">
    <citation type="submission" date="2018-01" db="EMBL/GenBank/DDBJ databases">
        <title>G. obscuriglobus.</title>
        <authorList>
            <person name="Franke J."/>
            <person name="Blomberg W."/>
            <person name="Selmecki A."/>
        </authorList>
    </citation>
    <scope>NUCLEOTIDE SEQUENCE [LARGE SCALE GENOMIC DNA]</scope>
    <source>
        <strain evidence="1 2">DSM 5831</strain>
    </source>
</reference>
<keyword evidence="2" id="KW-1185">Reference proteome</keyword>
<gene>
    <name evidence="1" type="ORF">C1280_32865</name>
</gene>
<accession>A0A2Z3H3F6</accession>
<evidence type="ECO:0000313" key="1">
    <source>
        <dbReference type="EMBL" id="AWM41319.1"/>
    </source>
</evidence>
<sequence>MPMEPKLQELLQAVIAKTPKGELKWRSHSDESFRLAVGSGYVHISRSPGRVEGEGDASAARTYVAQITDAQRRVVTETQAITGQEGDAALLAELFEVARKSALKTESVLNEMLDVLRGIAVS</sequence>
<protein>
    <submittedName>
        <fullName evidence="1">Uncharacterized protein</fullName>
    </submittedName>
</protein>
<dbReference type="Proteomes" id="UP000245802">
    <property type="component" value="Chromosome"/>
</dbReference>
<dbReference type="EMBL" id="CP025958">
    <property type="protein sequence ID" value="AWM41319.1"/>
    <property type="molecule type" value="Genomic_DNA"/>
</dbReference>
<organism evidence="1 2">
    <name type="scientific">Gemmata obscuriglobus</name>
    <dbReference type="NCBI Taxonomy" id="114"/>
    <lineage>
        <taxon>Bacteria</taxon>
        <taxon>Pseudomonadati</taxon>
        <taxon>Planctomycetota</taxon>
        <taxon>Planctomycetia</taxon>
        <taxon>Gemmatales</taxon>
        <taxon>Gemmataceae</taxon>
        <taxon>Gemmata</taxon>
    </lineage>
</organism>
<dbReference type="AlphaFoldDB" id="A0A2Z3H3F6"/>
<proteinExistence type="predicted"/>